<dbReference type="KEGG" id="bpip:BPP43_08060"/>
<evidence type="ECO:0008006" key="3">
    <source>
        <dbReference type="Google" id="ProtNLM"/>
    </source>
</evidence>
<reference evidence="1 2" key="1">
    <citation type="journal article" date="2013" name="Genome Announc.">
        <title>Complete Genome Sequence of the Porcine Strain Brachyspira pilosicoli P43/6/78(T.).</title>
        <authorList>
            <person name="Lin C."/>
            <person name="den Bakker H.C."/>
            <person name="Suzuki H."/>
            <person name="Lefebure T."/>
            <person name="Ponnala L."/>
            <person name="Sun Q."/>
            <person name="Stanhope M.J."/>
            <person name="Wiedmann M."/>
            <person name="Duhamel G.E."/>
        </authorList>
    </citation>
    <scope>NUCLEOTIDE SEQUENCE [LARGE SCALE GENOMIC DNA]</scope>
    <source>
        <strain evidence="1 2">P43/6/78</strain>
    </source>
</reference>
<proteinExistence type="predicted"/>
<organism evidence="1 2">
    <name type="scientific">Brachyspira pilosicoli P43/6/78</name>
    <dbReference type="NCBI Taxonomy" id="1042417"/>
    <lineage>
        <taxon>Bacteria</taxon>
        <taxon>Pseudomonadati</taxon>
        <taxon>Spirochaetota</taxon>
        <taxon>Spirochaetia</taxon>
        <taxon>Brachyspirales</taxon>
        <taxon>Brachyspiraceae</taxon>
        <taxon>Brachyspira</taxon>
    </lineage>
</organism>
<evidence type="ECO:0000313" key="2">
    <source>
        <dbReference type="Proteomes" id="UP000010793"/>
    </source>
</evidence>
<accession>A0A3B6VRH1</accession>
<gene>
    <name evidence="1" type="ORF">BPP43_08060</name>
</gene>
<dbReference type="AlphaFoldDB" id="A0A3B6VRH1"/>
<sequence>MKKILLITSILFIFVCSLYSNDNFAIRIKDSQGNVKKLITKDEFLNDVSNLVTLRGGNEEALNIIITNELQLWQIANQIIEQEVLYIKAVEEGYDKDNDLMARIEKERDNQIVQLYMQKKVPKDFSVVTEAEKRSFYNTNKNRLPPNVTYDQLSLQIEYAIIQERMRNEYNKILQNAKTNYTKFEYSAAKDPCIIIEETTIPLSRFNEMFNENLKQAGDNIPPALKAQARDSMFNAFAAMEVMLYDAKKTGFYDTPEAKSLDNLITRNAVTANYIDKTIRAKIPKPTEEEINQAYKQYGAIYKIDSLPYQEAQKALETLVIEAKTQQVYQVLIAQLRYGYSIEKDLSL</sequence>
<protein>
    <recommendedName>
        <fullName evidence="3">Peptidylprolyl isomerase</fullName>
    </recommendedName>
</protein>
<evidence type="ECO:0000313" key="1">
    <source>
        <dbReference type="EMBL" id="AGA66812.1"/>
    </source>
</evidence>
<dbReference type="RefSeq" id="WP_013244340.1">
    <property type="nucleotide sequence ID" value="NC_019908.1"/>
</dbReference>
<dbReference type="EMBL" id="CP002873">
    <property type="protein sequence ID" value="AGA66812.1"/>
    <property type="molecule type" value="Genomic_DNA"/>
</dbReference>
<keyword evidence="2" id="KW-1185">Reference proteome</keyword>
<name>A0A3B6VRH1_BRAPL</name>
<dbReference type="GeneID" id="56439970"/>
<dbReference type="Proteomes" id="UP000010793">
    <property type="component" value="Chromosome"/>
</dbReference>